<dbReference type="InterPro" id="IPR037232">
    <property type="entry name" value="NADH_quin_OxRdtase_su_C/D-like"/>
</dbReference>
<dbReference type="SUPFAM" id="SSF143243">
    <property type="entry name" value="Nqo5-like"/>
    <property type="match status" value="1"/>
</dbReference>
<sequence>MVNNMTDLTAQEPAWQTRDHLDDPVIGELRNRFGPDAFTVQATRTGVPVVWIKREQLLEVGDFLKKLPKPYVMLFDLHGMDERLRTHREGLPAADFSVFYHLISIDRNRDIMLKVALAENDLHVPTFTKLFPNANWYERETWDLFGITFDGHPNLRRIMMPQTWKGHPLRKDYPARATEFSPFELT</sequence>
<dbReference type="PROSITE" id="PS00542">
    <property type="entry name" value="COMPLEX1_30K"/>
    <property type="match status" value="1"/>
</dbReference>
<dbReference type="PANTHER" id="PTHR10884:SF14">
    <property type="entry name" value="NADH DEHYDROGENASE [UBIQUINONE] IRON-SULFUR PROTEIN 3, MITOCHONDRIAL"/>
    <property type="match status" value="1"/>
</dbReference>
<dbReference type="HAMAP" id="MF_01357">
    <property type="entry name" value="NDH1_NuoC"/>
    <property type="match status" value="1"/>
</dbReference>
<evidence type="ECO:0000256" key="1">
    <source>
        <dbReference type="ARBA" id="ARBA00007569"/>
    </source>
</evidence>
<dbReference type="GO" id="GO:0016651">
    <property type="term" value="F:oxidoreductase activity, acting on NAD(P)H"/>
    <property type="evidence" value="ECO:0007669"/>
    <property type="project" value="InterPro"/>
</dbReference>
<accession>A0A2W6R4Q4</accession>
<evidence type="ECO:0000256" key="3">
    <source>
        <dbReference type="RuleBase" id="RU003456"/>
    </source>
</evidence>
<comment type="caution">
    <text evidence="6">The sequence shown here is derived from an EMBL/GenBank/DDBJ whole genome shotgun (WGS) entry which is preliminary data.</text>
</comment>
<dbReference type="Gene3D" id="3.30.460.80">
    <property type="entry name" value="NADH:ubiquinone oxidoreductase, 30kDa subunit"/>
    <property type="match status" value="1"/>
</dbReference>
<evidence type="ECO:0000313" key="7">
    <source>
        <dbReference type="Proteomes" id="UP000249482"/>
    </source>
</evidence>
<dbReference type="PANTHER" id="PTHR10884">
    <property type="entry name" value="NADH DEHYDROGENASE UBIQUINONE IRON-SULFUR PROTEIN 3"/>
    <property type="match status" value="1"/>
</dbReference>
<dbReference type="GO" id="GO:0008137">
    <property type="term" value="F:NADH dehydrogenase (ubiquinone) activity"/>
    <property type="evidence" value="ECO:0007669"/>
    <property type="project" value="InterPro"/>
</dbReference>
<evidence type="ECO:0000256" key="2">
    <source>
        <dbReference type="ARBA" id="ARBA00022448"/>
    </source>
</evidence>
<dbReference type="EC" id="7.1.1.-" evidence="4"/>
<reference evidence="6 7" key="1">
    <citation type="submission" date="2018-06" db="EMBL/GenBank/DDBJ databases">
        <title>Draft genome sequence of mcr-1-harboring Escherichia coli isolated from wound infection of a hospitalized patient, in Bolivia.</title>
        <authorList>
            <person name="Munoz M.E."/>
            <person name="Moura Q."/>
            <person name="Ventura P.R.M."/>
            <person name="Bustos L.R."/>
            <person name="Ovando B.G."/>
            <person name="Terrazas D.I.V."/>
            <person name="Yarhui N.B."/>
            <person name="Cerdeira L."/>
            <person name="Lincopan N."/>
        </authorList>
    </citation>
    <scope>NUCLEOTIDE SEQUENCE [LARGE SCALE GENOMIC DNA]</scope>
    <source>
        <strain evidence="6 7">EcMLT</strain>
    </source>
</reference>
<comment type="catalytic activity">
    <reaction evidence="4">
        <text>a quinone + NADH + 5 H(+)(in) = a quinol + NAD(+) + 4 H(+)(out)</text>
        <dbReference type="Rhea" id="RHEA:57888"/>
        <dbReference type="ChEBI" id="CHEBI:15378"/>
        <dbReference type="ChEBI" id="CHEBI:24646"/>
        <dbReference type="ChEBI" id="CHEBI:57540"/>
        <dbReference type="ChEBI" id="CHEBI:57945"/>
        <dbReference type="ChEBI" id="CHEBI:132124"/>
    </reaction>
</comment>
<proteinExistence type="inferred from homology"/>
<keyword evidence="6" id="KW-0560">Oxidoreductase</keyword>
<dbReference type="Pfam" id="PF00329">
    <property type="entry name" value="Complex1_30kDa"/>
    <property type="match status" value="1"/>
</dbReference>
<dbReference type="InterPro" id="IPR010218">
    <property type="entry name" value="NADH_DH_suC"/>
</dbReference>
<comment type="similarity">
    <text evidence="1 3">Belongs to the complex I 30 kDa subunit family.</text>
</comment>
<name>A0A2W6R4Q4_ECOLX</name>
<keyword evidence="3" id="KW-0520">NAD</keyword>
<gene>
    <name evidence="6" type="ORF">DNQ45_24575</name>
</gene>
<dbReference type="AlphaFoldDB" id="A0A2W6R4Q4"/>
<dbReference type="FunFam" id="3.30.460.80:FF:000001">
    <property type="entry name" value="NADH-quinone oxidoreductase subunit C/D"/>
    <property type="match status" value="1"/>
</dbReference>
<feature type="domain" description="NADH:ubiquinone oxidoreductase 30kDa subunit" evidence="5">
    <location>
        <begin position="50"/>
        <end position="178"/>
    </location>
</feature>
<dbReference type="InterPro" id="IPR001268">
    <property type="entry name" value="NADH_UbQ_OxRdtase_30kDa_su"/>
</dbReference>
<dbReference type="Proteomes" id="UP000249482">
    <property type="component" value="Unassembled WGS sequence"/>
</dbReference>
<keyword evidence="4" id="KW-0874">Quinone</keyword>
<feature type="non-terminal residue" evidence="6">
    <location>
        <position position="186"/>
    </location>
</feature>
<keyword evidence="3" id="KW-1278">Translocase</keyword>
<evidence type="ECO:0000256" key="4">
    <source>
        <dbReference type="RuleBase" id="RU003582"/>
    </source>
</evidence>
<evidence type="ECO:0000313" key="6">
    <source>
        <dbReference type="EMBL" id="PZT63993.1"/>
    </source>
</evidence>
<organism evidence="6 7">
    <name type="scientific">Escherichia coli</name>
    <dbReference type="NCBI Taxonomy" id="562"/>
    <lineage>
        <taxon>Bacteria</taxon>
        <taxon>Pseudomonadati</taxon>
        <taxon>Pseudomonadota</taxon>
        <taxon>Gammaproteobacteria</taxon>
        <taxon>Enterobacterales</taxon>
        <taxon>Enterobacteriaceae</taxon>
        <taxon>Escherichia</taxon>
    </lineage>
</organism>
<evidence type="ECO:0000259" key="5">
    <source>
        <dbReference type="Pfam" id="PF00329"/>
    </source>
</evidence>
<dbReference type="InterPro" id="IPR020396">
    <property type="entry name" value="NADH_UbQ_OxRdtase_CS"/>
</dbReference>
<dbReference type="NCBIfam" id="TIGR01961">
    <property type="entry name" value="NuoC_fam"/>
    <property type="match status" value="1"/>
</dbReference>
<dbReference type="EMBL" id="QKWZ01000805">
    <property type="protein sequence ID" value="PZT63993.1"/>
    <property type="molecule type" value="Genomic_DNA"/>
</dbReference>
<keyword evidence="2 3" id="KW-0813">Transport</keyword>
<comment type="function">
    <text evidence="4">NDH-1 shuttles electrons from NADH, via FMN and iron-sulfur (Fe-S) centers, to quinones in the respiratory chain.</text>
</comment>
<dbReference type="GO" id="GO:0048038">
    <property type="term" value="F:quinone binding"/>
    <property type="evidence" value="ECO:0007669"/>
    <property type="project" value="UniProtKB-KW"/>
</dbReference>
<protein>
    <recommendedName>
        <fullName evidence="4">NADH-quinone oxidoreductase</fullName>
        <ecNumber evidence="4">7.1.1.-</ecNumber>
    </recommendedName>
</protein>